<organism evidence="1 2">
    <name type="scientific">Rosenbergiella australiborealis</name>
    <dbReference type="NCBI Taxonomy" id="1544696"/>
    <lineage>
        <taxon>Bacteria</taxon>
        <taxon>Pseudomonadati</taxon>
        <taxon>Pseudomonadota</taxon>
        <taxon>Gammaproteobacteria</taxon>
        <taxon>Enterobacterales</taxon>
        <taxon>Erwiniaceae</taxon>
        <taxon>Rosenbergiella</taxon>
    </lineage>
</organism>
<evidence type="ECO:0000313" key="2">
    <source>
        <dbReference type="Proteomes" id="UP000786875"/>
    </source>
</evidence>
<dbReference type="Gene3D" id="3.30.470.20">
    <property type="entry name" value="ATP-grasp fold, B domain"/>
    <property type="match status" value="1"/>
</dbReference>
<gene>
    <name evidence="1" type="ORF">HGT73_02160</name>
</gene>
<dbReference type="EMBL" id="JABBFO010000001">
    <property type="protein sequence ID" value="MBT0726194.1"/>
    <property type="molecule type" value="Genomic_DNA"/>
</dbReference>
<name>A0ABS5T1H5_9GAMM</name>
<proteinExistence type="predicted"/>
<sequence>MIEGFLSSTEYTSAIISDKILPSIQIRTINEFYDYNANYHFDETRYFVLRCRQ</sequence>
<protein>
    <submittedName>
        <fullName evidence="1">Uncharacterized protein</fullName>
    </submittedName>
</protein>
<evidence type="ECO:0000313" key="1">
    <source>
        <dbReference type="EMBL" id="MBT0726194.1"/>
    </source>
</evidence>
<comment type="caution">
    <text evidence="1">The sequence shown here is derived from an EMBL/GenBank/DDBJ whole genome shotgun (WGS) entry which is preliminary data.</text>
</comment>
<reference evidence="1 2" key="1">
    <citation type="submission" date="2020-04" db="EMBL/GenBank/DDBJ databases">
        <title>Genome sequencing of Rosenbergiella species.</title>
        <authorList>
            <person name="Alvarez-Perez S."/>
            <person name="Lievens B."/>
        </authorList>
    </citation>
    <scope>NUCLEOTIDE SEQUENCE [LARGE SCALE GENOMIC DNA]</scope>
    <source>
        <strain evidence="1 2">CdVSA20.1</strain>
    </source>
</reference>
<keyword evidence="2" id="KW-1185">Reference proteome</keyword>
<dbReference type="SUPFAM" id="SSF56059">
    <property type="entry name" value="Glutathione synthetase ATP-binding domain-like"/>
    <property type="match status" value="1"/>
</dbReference>
<accession>A0ABS5T1H5</accession>
<dbReference type="Proteomes" id="UP000786875">
    <property type="component" value="Unassembled WGS sequence"/>
</dbReference>